<dbReference type="OrthoDB" id="1903376at2"/>
<dbReference type="Proteomes" id="UP000315711">
    <property type="component" value="Unassembled WGS sequence"/>
</dbReference>
<feature type="transmembrane region" description="Helical" evidence="1">
    <location>
        <begin position="167"/>
        <end position="191"/>
    </location>
</feature>
<reference evidence="2 3" key="1">
    <citation type="journal article" date="2015" name="Stand. Genomic Sci.">
        <title>Genomic Encyclopedia of Bacterial and Archaeal Type Strains, Phase III: the genomes of soil and plant-associated and newly described type strains.</title>
        <authorList>
            <person name="Whitman W.B."/>
            <person name="Woyke T."/>
            <person name="Klenk H.P."/>
            <person name="Zhou Y."/>
            <person name="Lilburn T.G."/>
            <person name="Beck B.J."/>
            <person name="De Vos P."/>
            <person name="Vandamme P."/>
            <person name="Eisen J.A."/>
            <person name="Garrity G."/>
            <person name="Hugenholtz P."/>
            <person name="Kyrpides N.C."/>
        </authorList>
    </citation>
    <scope>NUCLEOTIDE SEQUENCE [LARGE SCALE GENOMIC DNA]</scope>
    <source>
        <strain evidence="2 3">CGMCC 1.10116</strain>
    </source>
</reference>
<dbReference type="AlphaFoldDB" id="A0A562QM28"/>
<proteinExistence type="predicted"/>
<keyword evidence="1" id="KW-0472">Membrane</keyword>
<protein>
    <submittedName>
        <fullName evidence="2">Uncharacterized protein DUF1189</fullName>
    </submittedName>
</protein>
<name>A0A562QM28_9BACI</name>
<feature type="transmembrane region" description="Helical" evidence="1">
    <location>
        <begin position="29"/>
        <end position="52"/>
    </location>
</feature>
<evidence type="ECO:0000313" key="2">
    <source>
        <dbReference type="EMBL" id="TWI57789.1"/>
    </source>
</evidence>
<gene>
    <name evidence="2" type="ORF">IQ10_01112</name>
</gene>
<dbReference type="RefSeq" id="WP_158639990.1">
    <property type="nucleotide sequence ID" value="NZ_VLKZ01000003.1"/>
</dbReference>
<dbReference type="InterPro" id="IPR009574">
    <property type="entry name" value="DUF1189"/>
</dbReference>
<keyword evidence="1" id="KW-1133">Transmembrane helix</keyword>
<feature type="transmembrane region" description="Helical" evidence="1">
    <location>
        <begin position="227"/>
        <end position="245"/>
    </location>
</feature>
<accession>A0A562QM28</accession>
<evidence type="ECO:0000313" key="3">
    <source>
        <dbReference type="Proteomes" id="UP000315711"/>
    </source>
</evidence>
<dbReference type="EMBL" id="VLKZ01000003">
    <property type="protein sequence ID" value="TWI57789.1"/>
    <property type="molecule type" value="Genomic_DNA"/>
</dbReference>
<dbReference type="Pfam" id="PF06691">
    <property type="entry name" value="DUF1189"/>
    <property type="match status" value="1"/>
</dbReference>
<keyword evidence="3" id="KW-1185">Reference proteome</keyword>
<keyword evidence="1" id="KW-0812">Transmembrane</keyword>
<feature type="transmembrane region" description="Helical" evidence="1">
    <location>
        <begin position="203"/>
        <end position="221"/>
    </location>
</feature>
<comment type="caution">
    <text evidence="2">The sequence shown here is derived from an EMBL/GenBank/DDBJ whole genome shotgun (WGS) entry which is preliminary data.</text>
</comment>
<sequence length="258" mass="29125">MSFWKWLLKSFYDKRTIAYSRLRPITSTIWHVLFVMLVASIPFLITMSLTAISGVNQLKDTLQHDLPPFQLEGGTLQWESDDVYLLDEPDEPAILIDPNNTYSEEELVQLTNGIALQQNEILLINNGSLQAIPYTILGVQEFSKEQLSDRVADLQGFLPILLGIGTVFMYSGLAGLAFLGITVLAFIGLLLRGSKKFLEYRHLWLMTAHAMTLPAVFLYWIDTLFTDVPFSAFLITTFAILFFAMKSIPLPTRKAKAP</sequence>
<evidence type="ECO:0000256" key="1">
    <source>
        <dbReference type="SAM" id="Phobius"/>
    </source>
</evidence>
<organism evidence="2 3">
    <name type="scientific">Halalkalibacter nanhaiisediminis</name>
    <dbReference type="NCBI Taxonomy" id="688079"/>
    <lineage>
        <taxon>Bacteria</taxon>
        <taxon>Bacillati</taxon>
        <taxon>Bacillota</taxon>
        <taxon>Bacilli</taxon>
        <taxon>Bacillales</taxon>
        <taxon>Bacillaceae</taxon>
        <taxon>Halalkalibacter</taxon>
    </lineage>
</organism>